<keyword evidence="2" id="KW-1185">Reference proteome</keyword>
<protein>
    <submittedName>
        <fullName evidence="1">Heme-binding protein 1</fullName>
    </submittedName>
</protein>
<proteinExistence type="predicted"/>
<dbReference type="EMBL" id="CAAGRJ010030397">
    <property type="protein sequence ID" value="VFV41501.1"/>
    <property type="molecule type" value="Genomic_DNA"/>
</dbReference>
<dbReference type="InterPro" id="IPR011256">
    <property type="entry name" value="Reg_factor_effector_dom_sf"/>
</dbReference>
<organism evidence="1 2">
    <name type="scientific">Lynx pardinus</name>
    <name type="common">Iberian lynx</name>
    <name type="synonym">Felis pardina</name>
    <dbReference type="NCBI Taxonomy" id="191816"/>
    <lineage>
        <taxon>Eukaryota</taxon>
        <taxon>Metazoa</taxon>
        <taxon>Chordata</taxon>
        <taxon>Craniata</taxon>
        <taxon>Vertebrata</taxon>
        <taxon>Euteleostomi</taxon>
        <taxon>Mammalia</taxon>
        <taxon>Eutheria</taxon>
        <taxon>Laurasiatheria</taxon>
        <taxon>Carnivora</taxon>
        <taxon>Feliformia</taxon>
        <taxon>Felidae</taxon>
        <taxon>Felinae</taxon>
        <taxon>Lynx</taxon>
    </lineage>
</organism>
<evidence type="ECO:0000313" key="1">
    <source>
        <dbReference type="EMBL" id="VFV41501.1"/>
    </source>
</evidence>
<reference evidence="1 2" key="1">
    <citation type="submission" date="2019-01" db="EMBL/GenBank/DDBJ databases">
        <authorList>
            <person name="Alioto T."/>
            <person name="Alioto T."/>
        </authorList>
    </citation>
    <scope>NUCLEOTIDE SEQUENCE [LARGE SCALE GENOMIC DNA]</scope>
</reference>
<sequence>MVKNLLFQTVGKEEVSYEDATWEGRRFATVELTDKLVDEALREALPKAMKYVGGPQDKGIGMGMTVPISFVVFLSEDGSLQKKFKKSGSEFQTSFRATCQFASMKALRWRGNTSIPCKRVMSVYSINT</sequence>
<evidence type="ECO:0000313" key="2">
    <source>
        <dbReference type="Proteomes" id="UP000386466"/>
    </source>
</evidence>
<dbReference type="AlphaFoldDB" id="A0A485P4Q8"/>
<accession>A0A485P4Q8</accession>
<dbReference type="Gene3D" id="3.20.80.10">
    <property type="entry name" value="Regulatory factor, effector binding domain"/>
    <property type="match status" value="1"/>
</dbReference>
<name>A0A485P4Q8_LYNPA</name>
<dbReference type="SUPFAM" id="SSF55136">
    <property type="entry name" value="Probable bacterial effector-binding domain"/>
    <property type="match status" value="1"/>
</dbReference>
<gene>
    <name evidence="1" type="ORF">LYPA_23C006993</name>
</gene>
<dbReference type="Proteomes" id="UP000386466">
    <property type="component" value="Unassembled WGS sequence"/>
</dbReference>